<reference evidence="3 4" key="1">
    <citation type="submission" date="2018-06" db="EMBL/GenBank/DDBJ databases">
        <title>Comparative genomics reveals the genomic features of Rhizophagus irregularis, R. cerebriforme, R. diaphanum and Gigaspora rosea, and their symbiotic lifestyle signature.</title>
        <authorList>
            <person name="Morin E."/>
            <person name="San Clemente H."/>
            <person name="Chen E.C.H."/>
            <person name="De La Providencia I."/>
            <person name="Hainaut M."/>
            <person name="Kuo A."/>
            <person name="Kohler A."/>
            <person name="Murat C."/>
            <person name="Tang N."/>
            <person name="Roy S."/>
            <person name="Loubradou J."/>
            <person name="Henrissat B."/>
            <person name="Grigoriev I.V."/>
            <person name="Corradi N."/>
            <person name="Roux C."/>
            <person name="Martin F.M."/>
        </authorList>
    </citation>
    <scope>NUCLEOTIDE SEQUENCE [LARGE SCALE GENOMIC DNA]</scope>
    <source>
        <strain evidence="3 4">DAOM 227022</strain>
    </source>
</reference>
<evidence type="ECO:0000256" key="1">
    <source>
        <dbReference type="SAM" id="MobiDB-lite"/>
    </source>
</evidence>
<keyword evidence="4" id="KW-1185">Reference proteome</keyword>
<keyword evidence="2" id="KW-0732">Signal</keyword>
<name>A0A397T2Q5_9GLOM</name>
<protein>
    <submittedName>
        <fullName evidence="3">Uncharacterized protein</fullName>
    </submittedName>
</protein>
<dbReference type="EMBL" id="QKYT01000126">
    <property type="protein sequence ID" value="RIA92443.1"/>
    <property type="molecule type" value="Genomic_DNA"/>
</dbReference>
<sequence length="145" mass="15990">MYFTSQSNKSSDATTFNQIFLVFALLIVLAGQVSAHVHPSDGVNKRKVSSSFPPIRVRPGDENSGFNKRKASSDFPPIRVRPGDENSANPDFPPIRVRPGDENSGFNKRKASSDFPPIRVRPGDENSGFNKRKVSGLPNKRALHN</sequence>
<proteinExistence type="predicted"/>
<feature type="region of interest" description="Disordered" evidence="1">
    <location>
        <begin position="38"/>
        <end position="145"/>
    </location>
</feature>
<feature type="chain" id="PRO_5017379679" evidence="2">
    <location>
        <begin position="36"/>
        <end position="145"/>
    </location>
</feature>
<evidence type="ECO:0000313" key="3">
    <source>
        <dbReference type="EMBL" id="RIA92443.1"/>
    </source>
</evidence>
<dbReference type="AlphaFoldDB" id="A0A397T2Q5"/>
<evidence type="ECO:0000256" key="2">
    <source>
        <dbReference type="SAM" id="SignalP"/>
    </source>
</evidence>
<accession>A0A397T2Q5</accession>
<comment type="caution">
    <text evidence="3">The sequence shown here is derived from an EMBL/GenBank/DDBJ whole genome shotgun (WGS) entry which is preliminary data.</text>
</comment>
<organism evidence="3 4">
    <name type="scientific">Glomus cerebriforme</name>
    <dbReference type="NCBI Taxonomy" id="658196"/>
    <lineage>
        <taxon>Eukaryota</taxon>
        <taxon>Fungi</taxon>
        <taxon>Fungi incertae sedis</taxon>
        <taxon>Mucoromycota</taxon>
        <taxon>Glomeromycotina</taxon>
        <taxon>Glomeromycetes</taxon>
        <taxon>Glomerales</taxon>
        <taxon>Glomeraceae</taxon>
        <taxon>Glomus</taxon>
    </lineage>
</organism>
<dbReference type="Proteomes" id="UP000265703">
    <property type="component" value="Unassembled WGS sequence"/>
</dbReference>
<gene>
    <name evidence="3" type="ORF">C1645_874781</name>
</gene>
<evidence type="ECO:0000313" key="4">
    <source>
        <dbReference type="Proteomes" id="UP000265703"/>
    </source>
</evidence>
<feature type="signal peptide" evidence="2">
    <location>
        <begin position="1"/>
        <end position="35"/>
    </location>
</feature>